<keyword evidence="1" id="KW-0812">Transmembrane</keyword>
<name>A0A852SW75_9MICO</name>
<keyword evidence="1" id="KW-0472">Membrane</keyword>
<proteinExistence type="predicted"/>
<comment type="caution">
    <text evidence="2">The sequence shown here is derived from an EMBL/GenBank/DDBJ whole genome shotgun (WGS) entry which is preliminary data.</text>
</comment>
<dbReference type="Proteomes" id="UP000589620">
    <property type="component" value="Unassembled WGS sequence"/>
</dbReference>
<accession>A0A852SW75</accession>
<dbReference type="AlphaFoldDB" id="A0A852SW75"/>
<feature type="transmembrane region" description="Helical" evidence="1">
    <location>
        <begin position="44"/>
        <end position="64"/>
    </location>
</feature>
<dbReference type="EMBL" id="JACCBJ010000001">
    <property type="protein sequence ID" value="NYD72790.1"/>
    <property type="molecule type" value="Genomic_DNA"/>
</dbReference>
<sequence length="88" mass="8677">MAWYVLGFASAVTAIAVGLLLAPDAADATEGPGGLLQHLNSAEWADLVVALVFAAIAFVSGSYLSSRAAAAADDAAPTVDLVTAESAG</sequence>
<keyword evidence="1" id="KW-1133">Transmembrane helix</keyword>
<evidence type="ECO:0000313" key="3">
    <source>
        <dbReference type="Proteomes" id="UP000589620"/>
    </source>
</evidence>
<evidence type="ECO:0000313" key="2">
    <source>
        <dbReference type="EMBL" id="NYD72790.1"/>
    </source>
</evidence>
<protein>
    <submittedName>
        <fullName evidence="2">Uncharacterized protein</fullName>
    </submittedName>
</protein>
<keyword evidence="3" id="KW-1185">Reference proteome</keyword>
<organism evidence="2 3">
    <name type="scientific">Leifsonia soli</name>
    <dbReference type="NCBI Taxonomy" id="582665"/>
    <lineage>
        <taxon>Bacteria</taxon>
        <taxon>Bacillati</taxon>
        <taxon>Actinomycetota</taxon>
        <taxon>Actinomycetes</taxon>
        <taxon>Micrococcales</taxon>
        <taxon>Microbacteriaceae</taxon>
        <taxon>Leifsonia</taxon>
    </lineage>
</organism>
<reference evidence="2 3" key="1">
    <citation type="submission" date="2020-07" db="EMBL/GenBank/DDBJ databases">
        <title>Sequencing the genomes of 1000 actinobacteria strains.</title>
        <authorList>
            <person name="Klenk H.-P."/>
        </authorList>
    </citation>
    <scope>NUCLEOTIDE SEQUENCE [LARGE SCALE GENOMIC DNA]</scope>
    <source>
        <strain evidence="2 3">DSM 23871</strain>
    </source>
</reference>
<evidence type="ECO:0000256" key="1">
    <source>
        <dbReference type="SAM" id="Phobius"/>
    </source>
</evidence>
<gene>
    <name evidence="2" type="ORF">BJ963_000309</name>
</gene>